<dbReference type="InterPro" id="IPR003494">
    <property type="entry name" value="SHS2_FtsA"/>
</dbReference>
<dbReference type="InterPro" id="IPR050696">
    <property type="entry name" value="FtsA/MreB"/>
</dbReference>
<dbReference type="EMBL" id="MEVN01000005">
    <property type="protein sequence ID" value="OGC57797.1"/>
    <property type="molecule type" value="Genomic_DNA"/>
</dbReference>
<dbReference type="PANTHER" id="PTHR32432:SF3">
    <property type="entry name" value="ETHANOLAMINE UTILIZATION PROTEIN EUTJ"/>
    <property type="match status" value="1"/>
</dbReference>
<dbReference type="Pfam" id="PF11104">
    <property type="entry name" value="PilM_2"/>
    <property type="match status" value="1"/>
</dbReference>
<reference evidence="2 3" key="1">
    <citation type="journal article" date="2016" name="Nat. Commun.">
        <title>Thousands of microbial genomes shed light on interconnected biogeochemical processes in an aquifer system.</title>
        <authorList>
            <person name="Anantharaman K."/>
            <person name="Brown C.T."/>
            <person name="Hug L.A."/>
            <person name="Sharon I."/>
            <person name="Castelle C.J."/>
            <person name="Probst A.J."/>
            <person name="Thomas B.C."/>
            <person name="Singh A."/>
            <person name="Wilkins M.J."/>
            <person name="Karaoz U."/>
            <person name="Brodie E.L."/>
            <person name="Williams K.H."/>
            <person name="Hubbard S.S."/>
            <person name="Banfield J.F."/>
        </authorList>
    </citation>
    <scope>NUCLEOTIDE SEQUENCE [LARGE SCALE GENOMIC DNA]</scope>
</reference>
<gene>
    <name evidence="2" type="ORF">A3H26_00755</name>
</gene>
<dbReference type="GO" id="GO:0051301">
    <property type="term" value="P:cell division"/>
    <property type="evidence" value="ECO:0007669"/>
    <property type="project" value="InterPro"/>
</dbReference>
<dbReference type="SUPFAM" id="SSF53067">
    <property type="entry name" value="Actin-like ATPase domain"/>
    <property type="match status" value="2"/>
</dbReference>
<dbReference type="NCBIfam" id="TIGR01175">
    <property type="entry name" value="pilM"/>
    <property type="match status" value="1"/>
</dbReference>
<accession>A0A1F4VKI6</accession>
<name>A0A1F4VKI6_UNCKA</name>
<feature type="domain" description="SHS2" evidence="1">
    <location>
        <begin position="3"/>
        <end position="169"/>
    </location>
</feature>
<dbReference type="AlphaFoldDB" id="A0A1F4VKI6"/>
<proteinExistence type="predicted"/>
<dbReference type="CDD" id="cd24049">
    <property type="entry name" value="ASKHA_NBD_PilM"/>
    <property type="match status" value="1"/>
</dbReference>
<comment type="caution">
    <text evidence="2">The sequence shown here is derived from an EMBL/GenBank/DDBJ whole genome shotgun (WGS) entry which is preliminary data.</text>
</comment>
<dbReference type="STRING" id="1802630.A3H26_00755"/>
<dbReference type="Proteomes" id="UP000177763">
    <property type="component" value="Unassembled WGS sequence"/>
</dbReference>
<evidence type="ECO:0000313" key="3">
    <source>
        <dbReference type="Proteomes" id="UP000177763"/>
    </source>
</evidence>
<dbReference type="Gene3D" id="3.30.1490.300">
    <property type="match status" value="1"/>
</dbReference>
<organism evidence="2 3">
    <name type="scientific">candidate division WWE3 bacterium RIFCSPLOWO2_12_FULL_36_10</name>
    <dbReference type="NCBI Taxonomy" id="1802630"/>
    <lineage>
        <taxon>Bacteria</taxon>
        <taxon>Katanobacteria</taxon>
    </lineage>
</organism>
<dbReference type="Gene3D" id="3.30.420.40">
    <property type="match status" value="2"/>
</dbReference>
<dbReference type="PANTHER" id="PTHR32432">
    <property type="entry name" value="CELL DIVISION PROTEIN FTSA-RELATED"/>
    <property type="match status" value="1"/>
</dbReference>
<evidence type="ECO:0000313" key="2">
    <source>
        <dbReference type="EMBL" id="OGC57797.1"/>
    </source>
</evidence>
<dbReference type="SMART" id="SM00842">
    <property type="entry name" value="FtsA"/>
    <property type="match status" value="1"/>
</dbReference>
<evidence type="ECO:0000259" key="1">
    <source>
        <dbReference type="SMART" id="SM00842"/>
    </source>
</evidence>
<sequence length="344" mass="38025">MPVLGLDLGNYHFRAVELSLSKGKVILDKFGSYQNPKLNIESQSDDDINKYAEALRTFISEAGFTTTNVVAAIPESEVFTRVIKVPQMSEKDLRNSIAFEAEQYIPLPMNEVSYDIQVIDSDILDKDKMNVLLVAAKKTVLTKYVGLLKKAKLVPKGLEPETLAVSRVLGDTPERPSASVIATIGSENTEIIVVYKGAVRFTRTIPIGGSALTRAVSQGLNFEFSQAEEYKKTYGLETSQADGKVYNALKPVMDNVLNEIKRSRTFYTTHNPNVIINRLIISGGTALMPGLVFYIANNLDLEVELANPWRNIVISPKLESQKELLMQQGSAYVTSVGLAMKELK</sequence>
<dbReference type="InterPro" id="IPR005883">
    <property type="entry name" value="PilM"/>
</dbReference>
<dbReference type="InterPro" id="IPR043129">
    <property type="entry name" value="ATPase_NBD"/>
</dbReference>
<protein>
    <recommendedName>
        <fullName evidence="1">SHS2 domain-containing protein</fullName>
    </recommendedName>
</protein>
<dbReference type="PIRSF" id="PIRSF019169">
    <property type="entry name" value="PilM"/>
    <property type="match status" value="1"/>
</dbReference>